<feature type="binding site" evidence="2">
    <location>
        <position position="139"/>
    </location>
    <ligand>
        <name>D-ribulose 5-phosphate</name>
        <dbReference type="ChEBI" id="CHEBI:58121"/>
    </ligand>
</feature>
<evidence type="ECO:0008006" key="5">
    <source>
        <dbReference type="Google" id="ProtNLM"/>
    </source>
</evidence>
<feature type="binding site" evidence="2">
    <location>
        <position position="143"/>
    </location>
    <ligand>
        <name>D-ribulose 5-phosphate</name>
        <dbReference type="ChEBI" id="CHEBI:58121"/>
    </ligand>
</feature>
<name>A0A1F5HB09_9BACT</name>
<dbReference type="AlphaFoldDB" id="A0A1F5HB09"/>
<dbReference type="InterPro" id="IPR003500">
    <property type="entry name" value="RpiB_LacA_LacB"/>
</dbReference>
<accession>A0A1F5HB09</accession>
<feature type="binding site" evidence="2">
    <location>
        <begin position="7"/>
        <end position="8"/>
    </location>
    <ligand>
        <name>D-ribulose 5-phosphate</name>
        <dbReference type="ChEBI" id="CHEBI:58121"/>
    </ligand>
</feature>
<dbReference type="GO" id="GO:0009052">
    <property type="term" value="P:pentose-phosphate shunt, non-oxidative branch"/>
    <property type="evidence" value="ECO:0007669"/>
    <property type="project" value="TreeGrafter"/>
</dbReference>
<feature type="binding site" evidence="2">
    <location>
        <begin position="71"/>
        <end position="75"/>
    </location>
    <ligand>
        <name>D-ribulose 5-phosphate</name>
        <dbReference type="ChEBI" id="CHEBI:58121"/>
    </ligand>
</feature>
<dbReference type="GO" id="GO:0019316">
    <property type="term" value="P:D-allose catabolic process"/>
    <property type="evidence" value="ECO:0007669"/>
    <property type="project" value="TreeGrafter"/>
</dbReference>
<evidence type="ECO:0000256" key="2">
    <source>
        <dbReference type="PIRSR" id="PIRSR005384-2"/>
    </source>
</evidence>
<evidence type="ECO:0000313" key="3">
    <source>
        <dbReference type="EMBL" id="OGE01364.1"/>
    </source>
</evidence>
<dbReference type="SUPFAM" id="SSF89623">
    <property type="entry name" value="Ribose/Galactose isomerase RpiB/AlsB"/>
    <property type="match status" value="1"/>
</dbReference>
<comment type="caution">
    <text evidence="3">The sequence shown here is derived from an EMBL/GenBank/DDBJ whole genome shotgun (WGS) entry which is preliminary data.</text>
</comment>
<dbReference type="NCBIfam" id="NF004051">
    <property type="entry name" value="PRK05571.1"/>
    <property type="match status" value="1"/>
</dbReference>
<reference evidence="3 4" key="1">
    <citation type="journal article" date="2016" name="Nat. Commun.">
        <title>Thousands of microbial genomes shed light on interconnected biogeochemical processes in an aquifer system.</title>
        <authorList>
            <person name="Anantharaman K."/>
            <person name="Brown C.T."/>
            <person name="Hug L.A."/>
            <person name="Sharon I."/>
            <person name="Castelle C.J."/>
            <person name="Probst A.J."/>
            <person name="Thomas B.C."/>
            <person name="Singh A."/>
            <person name="Wilkins M.J."/>
            <person name="Karaoz U."/>
            <person name="Brodie E.L."/>
            <person name="Williams K.H."/>
            <person name="Hubbard S.S."/>
            <person name="Banfield J.F."/>
        </authorList>
    </citation>
    <scope>NUCLEOTIDE SEQUENCE [LARGE SCALE GENOMIC DNA]</scope>
</reference>
<gene>
    <name evidence="3" type="ORF">A2196_04410</name>
</gene>
<dbReference type="STRING" id="1797737.A2196_04410"/>
<proteinExistence type="inferred from homology"/>
<evidence type="ECO:0000313" key="4">
    <source>
        <dbReference type="Proteomes" id="UP000176751"/>
    </source>
</evidence>
<dbReference type="NCBIfam" id="TIGR00689">
    <property type="entry name" value="rpiB_lacA_lacB"/>
    <property type="match status" value="1"/>
</dbReference>
<dbReference type="PANTHER" id="PTHR30345">
    <property type="entry name" value="RIBOSE-5-PHOSPHATE ISOMERASE B"/>
    <property type="match status" value="1"/>
</dbReference>
<dbReference type="InterPro" id="IPR036569">
    <property type="entry name" value="RpiB_LacA_LacB_sf"/>
</dbReference>
<feature type="binding site" evidence="2">
    <location>
        <position position="106"/>
    </location>
    <ligand>
        <name>D-ribulose 5-phosphate</name>
        <dbReference type="ChEBI" id="CHEBI:58121"/>
    </ligand>
</feature>
<dbReference type="Proteomes" id="UP000176751">
    <property type="component" value="Unassembled WGS sequence"/>
</dbReference>
<dbReference type="Gene3D" id="3.40.1400.10">
    <property type="entry name" value="Sugar-phosphate isomerase, RpiB/LacA/LacB"/>
    <property type="match status" value="1"/>
</dbReference>
<dbReference type="GO" id="GO:0004751">
    <property type="term" value="F:ribose-5-phosphate isomerase activity"/>
    <property type="evidence" value="ECO:0007669"/>
    <property type="project" value="TreeGrafter"/>
</dbReference>
<dbReference type="PIRSF" id="PIRSF005384">
    <property type="entry name" value="RpiB_LacA_B"/>
    <property type="match status" value="1"/>
</dbReference>
<sequence length="154" mass="16932">MIYIASDHAGFYLKKQLIQYLKIKGLELEDLGPYEMDPDDDYPDFIIPCALRVAESHAQGKPDDVGIVIGGSGQGEAIAANKVKGIWAAVINSANPQIAKLAREHNNANVLSLGARFLSADDAKKAVSSWLDAEFEGGRHQKRINKIIKFEKRL</sequence>
<feature type="binding site" evidence="2">
    <location>
        <position position="116"/>
    </location>
    <ligand>
        <name>D-ribulose 5-phosphate</name>
        <dbReference type="ChEBI" id="CHEBI:58121"/>
    </ligand>
</feature>
<dbReference type="Pfam" id="PF02502">
    <property type="entry name" value="LacAB_rpiB"/>
    <property type="match status" value="1"/>
</dbReference>
<dbReference type="EMBL" id="MFCA01000028">
    <property type="protein sequence ID" value="OGE01364.1"/>
    <property type="molecule type" value="Genomic_DNA"/>
</dbReference>
<dbReference type="PANTHER" id="PTHR30345:SF0">
    <property type="entry name" value="DNA DAMAGE-REPAIR_TOLERATION PROTEIN DRT102"/>
    <property type="match status" value="1"/>
</dbReference>
<organism evidence="3 4">
    <name type="scientific">Candidatus Curtissbacteria bacterium RIFOXYA1_FULL_41_14</name>
    <dbReference type="NCBI Taxonomy" id="1797737"/>
    <lineage>
        <taxon>Bacteria</taxon>
        <taxon>Candidatus Curtissiibacteriota</taxon>
    </lineage>
</organism>
<protein>
    <recommendedName>
        <fullName evidence="5">Ribose-5-phosphate isomerase</fullName>
    </recommendedName>
</protein>
<evidence type="ECO:0000256" key="1">
    <source>
        <dbReference type="ARBA" id="ARBA00008754"/>
    </source>
</evidence>
<comment type="similarity">
    <text evidence="1">Belongs to the LacAB/RpiB family.</text>
</comment>